<feature type="region of interest" description="Disordered" evidence="1">
    <location>
        <begin position="1"/>
        <end position="51"/>
    </location>
</feature>
<dbReference type="AlphaFoldDB" id="A0A7Z7NDR1"/>
<reference evidence="2 3" key="1">
    <citation type="submission" date="2017-10" db="EMBL/GenBank/DDBJ databases">
        <authorList>
            <consortium name="Urmite Genomes"/>
        </authorList>
    </citation>
    <scope>NUCLEOTIDE SEQUENCE [LARGE SCALE GENOMIC DNA]</scope>
    <source>
        <strain evidence="2 3">FB-527</strain>
    </source>
</reference>
<dbReference type="Proteomes" id="UP000554965">
    <property type="component" value="Unassembled WGS sequence"/>
</dbReference>
<keyword evidence="3" id="KW-1185">Reference proteome</keyword>
<gene>
    <name evidence="2" type="ORF">MSIMFB_05730</name>
</gene>
<dbReference type="EMBL" id="OCTY01000046">
    <property type="protein sequence ID" value="SOK27516.1"/>
    <property type="molecule type" value="Genomic_DNA"/>
</dbReference>
<feature type="compositionally biased region" description="Polar residues" evidence="1">
    <location>
        <begin position="1"/>
        <end position="17"/>
    </location>
</feature>
<sequence length="184" mass="17068">MAGTAGTTEAPQSNAATGSAGRAGTDEVHATGTAGTAVPDKGISAGSAGRASEGIRNLGHAGVTAVPAIAEEGISAGAASLCGAGTTGASVTEQPRVRAGQPRSGSCIPAVAGYQPSMSGGTARRSAATVPSVAEEHSVAAGPSGPGTVSVTTGSAVAVQQSAHTAGAAGRTGAPRTAGPAVAD</sequence>
<feature type="region of interest" description="Disordered" evidence="1">
    <location>
        <begin position="80"/>
        <end position="184"/>
    </location>
</feature>
<accession>A0A7Z7NDR1</accession>
<protein>
    <submittedName>
        <fullName evidence="2">Uncharacterized protein</fullName>
    </submittedName>
</protein>
<feature type="compositionally biased region" description="Low complexity" evidence="1">
    <location>
        <begin position="142"/>
        <end position="184"/>
    </location>
</feature>
<proteinExistence type="predicted"/>
<evidence type="ECO:0000313" key="3">
    <source>
        <dbReference type="Proteomes" id="UP000554965"/>
    </source>
</evidence>
<comment type="caution">
    <text evidence="2">The sequence shown here is derived from an EMBL/GenBank/DDBJ whole genome shotgun (WGS) entry which is preliminary data.</text>
</comment>
<name>A0A7Z7NDR1_9MYCO</name>
<organism evidence="2 3">
    <name type="scientific">Mycobacterium simulans</name>
    <dbReference type="NCBI Taxonomy" id="627089"/>
    <lineage>
        <taxon>Bacteria</taxon>
        <taxon>Bacillati</taxon>
        <taxon>Actinomycetota</taxon>
        <taxon>Actinomycetes</taxon>
        <taxon>Mycobacteriales</taxon>
        <taxon>Mycobacteriaceae</taxon>
        <taxon>Mycobacterium</taxon>
    </lineage>
</organism>
<evidence type="ECO:0000313" key="2">
    <source>
        <dbReference type="EMBL" id="SOK27516.1"/>
    </source>
</evidence>
<evidence type="ECO:0000256" key="1">
    <source>
        <dbReference type="SAM" id="MobiDB-lite"/>
    </source>
</evidence>